<evidence type="ECO:0008006" key="4">
    <source>
        <dbReference type="Google" id="ProtNLM"/>
    </source>
</evidence>
<dbReference type="EMBL" id="JAPDMX010000002">
    <property type="protein sequence ID" value="MCW3171093.1"/>
    <property type="molecule type" value="Genomic_DNA"/>
</dbReference>
<organism evidence="2 3">
    <name type="scientific">Shewanella subflava</name>
    <dbReference type="NCBI Taxonomy" id="2986476"/>
    <lineage>
        <taxon>Bacteria</taxon>
        <taxon>Pseudomonadati</taxon>
        <taxon>Pseudomonadota</taxon>
        <taxon>Gammaproteobacteria</taxon>
        <taxon>Alteromonadales</taxon>
        <taxon>Shewanellaceae</taxon>
        <taxon>Shewanella</taxon>
    </lineage>
</organism>
<dbReference type="RefSeq" id="WP_264724546.1">
    <property type="nucleotide sequence ID" value="NZ_JAPDMX010000002.1"/>
</dbReference>
<evidence type="ECO:0000313" key="2">
    <source>
        <dbReference type="EMBL" id="MCW3171093.1"/>
    </source>
</evidence>
<protein>
    <recommendedName>
        <fullName evidence="4">Lipoprotein</fullName>
    </recommendedName>
</protein>
<name>A0ABT3I4V9_9GAMM</name>
<evidence type="ECO:0000256" key="1">
    <source>
        <dbReference type="SAM" id="SignalP"/>
    </source>
</evidence>
<keyword evidence="3" id="KW-1185">Reference proteome</keyword>
<feature type="signal peptide" evidence="1">
    <location>
        <begin position="1"/>
        <end position="31"/>
    </location>
</feature>
<keyword evidence="1" id="KW-0732">Signal</keyword>
<dbReference type="Proteomes" id="UP001163714">
    <property type="component" value="Unassembled WGS sequence"/>
</dbReference>
<proteinExistence type="predicted"/>
<comment type="caution">
    <text evidence="2">The sequence shown here is derived from an EMBL/GenBank/DDBJ whole genome shotgun (WGS) entry which is preliminary data.</text>
</comment>
<dbReference type="PROSITE" id="PS51257">
    <property type="entry name" value="PROKAR_LIPOPROTEIN"/>
    <property type="match status" value="1"/>
</dbReference>
<gene>
    <name evidence="2" type="ORF">OHT75_01185</name>
</gene>
<evidence type="ECO:0000313" key="3">
    <source>
        <dbReference type="Proteomes" id="UP001163714"/>
    </source>
</evidence>
<reference evidence="2" key="1">
    <citation type="submission" date="2022-10" db="EMBL/GenBank/DDBJ databases">
        <title>Shewanella flava sp. nov, isolated from the estuary of the Fenhe River into the Yellow River.</title>
        <authorList>
            <person name="Li Y."/>
        </authorList>
    </citation>
    <scope>NUCLEOTIDE SEQUENCE</scope>
    <source>
        <strain evidence="2">FYR11-62</strain>
    </source>
</reference>
<accession>A0ABT3I4V9</accession>
<sequence>MQKLMSALLNAAWPCGLLFTISLFLSGCDNAQPHPEVLDVQSQQPIVINCSDDWYQQVEKQLRSDDGQGHGPDLGSDEWQSVIEFKLGLRGDLSVPKRNTDAWCTFIDERLQH</sequence>
<feature type="chain" id="PRO_5047333328" description="Lipoprotein" evidence="1">
    <location>
        <begin position="32"/>
        <end position="113"/>
    </location>
</feature>